<evidence type="ECO:0000313" key="2">
    <source>
        <dbReference type="Proteomes" id="UP000805193"/>
    </source>
</evidence>
<comment type="caution">
    <text evidence="1">The sequence shown here is derived from an EMBL/GenBank/DDBJ whole genome shotgun (WGS) entry which is preliminary data.</text>
</comment>
<keyword evidence="2" id="KW-1185">Reference proteome</keyword>
<dbReference type="EMBL" id="JABSTQ010011285">
    <property type="protein sequence ID" value="KAG0413168.1"/>
    <property type="molecule type" value="Genomic_DNA"/>
</dbReference>
<proteinExistence type="predicted"/>
<sequence length="261" mass="29164">MFPPVVVGLFDMVQPSTGHAKRVCKIFRSESSRQVGLLQEGLKVWCFRASVDTGVAERKFRACKREAVRVTEFLWERKRALLPKKLQGQPGIKDNVVLLGAATVPTPVMNILGKGPKFAMEPSVMPSDLLALVRQVSAKTSEDNRDRCLHDCGERMIKGKDRRPLPRMKVGPMVQLFNESKLKLLQSHKEGGFVAVPEGLFQERARQAVLKNFRGVPGVELKKVKARAVRLCGQLRLDNLKKSVSGAKWPQPRGLLHSKDP</sequence>
<name>A0AC60P150_IXOPE</name>
<gene>
    <name evidence="1" type="ORF">HPB47_009681</name>
</gene>
<reference evidence="1 2" key="1">
    <citation type="journal article" date="2020" name="Cell">
        <title>Large-Scale Comparative Analyses of Tick Genomes Elucidate Their Genetic Diversity and Vector Capacities.</title>
        <authorList>
            <consortium name="Tick Genome and Microbiome Consortium (TIGMIC)"/>
            <person name="Jia N."/>
            <person name="Wang J."/>
            <person name="Shi W."/>
            <person name="Du L."/>
            <person name="Sun Y."/>
            <person name="Zhan W."/>
            <person name="Jiang J.F."/>
            <person name="Wang Q."/>
            <person name="Zhang B."/>
            <person name="Ji P."/>
            <person name="Bell-Sakyi L."/>
            <person name="Cui X.M."/>
            <person name="Yuan T.T."/>
            <person name="Jiang B.G."/>
            <person name="Yang W.F."/>
            <person name="Lam T.T."/>
            <person name="Chang Q.C."/>
            <person name="Ding S.J."/>
            <person name="Wang X.J."/>
            <person name="Zhu J.G."/>
            <person name="Ruan X.D."/>
            <person name="Zhao L."/>
            <person name="Wei J.T."/>
            <person name="Ye R.Z."/>
            <person name="Que T.C."/>
            <person name="Du C.H."/>
            <person name="Zhou Y.H."/>
            <person name="Cheng J.X."/>
            <person name="Dai P.F."/>
            <person name="Guo W.B."/>
            <person name="Han X.H."/>
            <person name="Huang E.J."/>
            <person name="Li L.F."/>
            <person name="Wei W."/>
            <person name="Gao Y.C."/>
            <person name="Liu J.Z."/>
            <person name="Shao H.Z."/>
            <person name="Wang X."/>
            <person name="Wang C.C."/>
            <person name="Yang T.C."/>
            <person name="Huo Q.B."/>
            <person name="Li W."/>
            <person name="Chen H.Y."/>
            <person name="Chen S.E."/>
            <person name="Zhou L.G."/>
            <person name="Ni X.B."/>
            <person name="Tian J.H."/>
            <person name="Sheng Y."/>
            <person name="Liu T."/>
            <person name="Pan Y.S."/>
            <person name="Xia L.Y."/>
            <person name="Li J."/>
            <person name="Zhao F."/>
            <person name="Cao W.C."/>
        </authorList>
    </citation>
    <scope>NUCLEOTIDE SEQUENCE [LARGE SCALE GENOMIC DNA]</scope>
    <source>
        <strain evidence="1">Iper-2018</strain>
    </source>
</reference>
<protein>
    <submittedName>
        <fullName evidence="1">Uncharacterized protein</fullName>
    </submittedName>
</protein>
<evidence type="ECO:0000313" key="1">
    <source>
        <dbReference type="EMBL" id="KAG0413168.1"/>
    </source>
</evidence>
<organism evidence="1 2">
    <name type="scientific">Ixodes persulcatus</name>
    <name type="common">Taiga tick</name>
    <dbReference type="NCBI Taxonomy" id="34615"/>
    <lineage>
        <taxon>Eukaryota</taxon>
        <taxon>Metazoa</taxon>
        <taxon>Ecdysozoa</taxon>
        <taxon>Arthropoda</taxon>
        <taxon>Chelicerata</taxon>
        <taxon>Arachnida</taxon>
        <taxon>Acari</taxon>
        <taxon>Parasitiformes</taxon>
        <taxon>Ixodida</taxon>
        <taxon>Ixodoidea</taxon>
        <taxon>Ixodidae</taxon>
        <taxon>Ixodinae</taxon>
        <taxon>Ixodes</taxon>
    </lineage>
</organism>
<dbReference type="Proteomes" id="UP000805193">
    <property type="component" value="Unassembled WGS sequence"/>
</dbReference>
<accession>A0AC60P150</accession>